<proteinExistence type="predicted"/>
<gene>
    <name evidence="1" type="ORF">EOE48_21985</name>
</gene>
<dbReference type="Pfam" id="PF13578">
    <property type="entry name" value="Methyltransf_24"/>
    <property type="match status" value="1"/>
</dbReference>
<dbReference type="AlphaFoldDB" id="A0A437NXW9"/>
<dbReference type="GO" id="GO:0032259">
    <property type="term" value="P:methylation"/>
    <property type="evidence" value="ECO:0007669"/>
    <property type="project" value="UniProtKB-KW"/>
</dbReference>
<sequence length="193" mass="21442">MPEFTSDWTSVHFPTWERLLALANWDRRQVKTVVEVGSFEGRSTLWFMDHALGALGSKVYCVDVWDRDPVLARFSSNVRSHARHEDVFAIKQTSFDGLSALIAAKIEADLIYIDGSHAAPHVLEDLVLAFRLAKIGALVMCDDYLWADPAHGGDDIVGRPKIAIDAFTTIFSRKIAMISGASNGQVYFVKTAE</sequence>
<dbReference type="Gene3D" id="3.40.50.150">
    <property type="entry name" value="Vaccinia Virus protein VP39"/>
    <property type="match status" value="1"/>
</dbReference>
<dbReference type="EMBL" id="SACP01000027">
    <property type="protein sequence ID" value="RVU14750.1"/>
    <property type="molecule type" value="Genomic_DNA"/>
</dbReference>
<dbReference type="InterPro" id="IPR029063">
    <property type="entry name" value="SAM-dependent_MTases_sf"/>
</dbReference>
<comment type="caution">
    <text evidence="1">The sequence shown here is derived from an EMBL/GenBank/DDBJ whole genome shotgun (WGS) entry which is preliminary data.</text>
</comment>
<accession>A0A437NXW9</accession>
<reference evidence="1 2" key="1">
    <citation type="submission" date="2019-01" db="EMBL/GenBank/DDBJ databases">
        <authorList>
            <person name="Chen W.-M."/>
        </authorList>
    </citation>
    <scope>NUCLEOTIDE SEQUENCE [LARGE SCALE GENOMIC DNA]</scope>
    <source>
        <strain evidence="1 2">TER-1</strain>
    </source>
</reference>
<dbReference type="GO" id="GO:0008168">
    <property type="term" value="F:methyltransferase activity"/>
    <property type="evidence" value="ECO:0007669"/>
    <property type="project" value="UniProtKB-KW"/>
</dbReference>
<keyword evidence="2" id="KW-1185">Reference proteome</keyword>
<keyword evidence="1" id="KW-0808">Transferase</keyword>
<dbReference type="OrthoDB" id="7236134at2"/>
<dbReference type="SUPFAM" id="SSF53335">
    <property type="entry name" value="S-adenosyl-L-methionine-dependent methyltransferases"/>
    <property type="match status" value="1"/>
</dbReference>
<evidence type="ECO:0000313" key="1">
    <source>
        <dbReference type="EMBL" id="RVU14750.1"/>
    </source>
</evidence>
<organism evidence="1 2">
    <name type="scientific">Methylobacterium oryzihabitans</name>
    <dbReference type="NCBI Taxonomy" id="2499852"/>
    <lineage>
        <taxon>Bacteria</taxon>
        <taxon>Pseudomonadati</taxon>
        <taxon>Pseudomonadota</taxon>
        <taxon>Alphaproteobacteria</taxon>
        <taxon>Hyphomicrobiales</taxon>
        <taxon>Methylobacteriaceae</taxon>
        <taxon>Methylobacterium</taxon>
    </lineage>
</organism>
<dbReference type="RefSeq" id="WP_127733030.1">
    <property type="nucleotide sequence ID" value="NZ_SACP01000027.1"/>
</dbReference>
<keyword evidence="1" id="KW-0489">Methyltransferase</keyword>
<protein>
    <submittedName>
        <fullName evidence="1">Class I SAM-dependent methyltransferase</fullName>
    </submittedName>
</protein>
<name>A0A437NXW9_9HYPH</name>
<evidence type="ECO:0000313" key="2">
    <source>
        <dbReference type="Proteomes" id="UP000286997"/>
    </source>
</evidence>
<dbReference type="Proteomes" id="UP000286997">
    <property type="component" value="Unassembled WGS sequence"/>
</dbReference>